<feature type="binding site" evidence="7">
    <location>
        <position position="270"/>
    </location>
    <ligand>
        <name>FMN</name>
        <dbReference type="ChEBI" id="CHEBI:58210"/>
    </ligand>
</feature>
<feature type="active site" description="Proton acceptor" evidence="6">
    <location>
        <position position="272"/>
    </location>
</feature>
<dbReference type="InterPro" id="IPR000262">
    <property type="entry name" value="FMN-dep_DH"/>
</dbReference>
<organism evidence="9 10">
    <name type="scientific">Azoarcus indigens</name>
    <dbReference type="NCBI Taxonomy" id="29545"/>
    <lineage>
        <taxon>Bacteria</taxon>
        <taxon>Pseudomonadati</taxon>
        <taxon>Pseudomonadota</taxon>
        <taxon>Betaproteobacteria</taxon>
        <taxon>Rhodocyclales</taxon>
        <taxon>Zoogloeaceae</taxon>
        <taxon>Azoarcus</taxon>
    </lineage>
</organism>
<dbReference type="InterPro" id="IPR012133">
    <property type="entry name" value="Alpha-hydoxy_acid_DH_FMN"/>
</dbReference>
<dbReference type="PROSITE" id="PS51349">
    <property type="entry name" value="FMN_HYDROXY_ACID_DH_2"/>
    <property type="match status" value="1"/>
</dbReference>
<evidence type="ECO:0000256" key="2">
    <source>
        <dbReference type="ARBA" id="ARBA00022630"/>
    </source>
</evidence>
<dbReference type="SUPFAM" id="SSF51395">
    <property type="entry name" value="FMN-linked oxidoreductases"/>
    <property type="match status" value="1"/>
</dbReference>
<keyword evidence="4" id="KW-0560">Oxidoreductase</keyword>
<feature type="binding site" evidence="7">
    <location>
        <position position="23"/>
    </location>
    <ligand>
        <name>glyoxylate</name>
        <dbReference type="ChEBI" id="CHEBI:36655"/>
    </ligand>
</feature>
<dbReference type="CDD" id="cd02809">
    <property type="entry name" value="alpha_hydroxyacid_oxid_FMN"/>
    <property type="match status" value="1"/>
</dbReference>
<feature type="binding site" evidence="7">
    <location>
        <begin position="326"/>
        <end position="327"/>
    </location>
    <ligand>
        <name>FMN</name>
        <dbReference type="ChEBI" id="CHEBI:58210"/>
    </ligand>
</feature>
<dbReference type="GO" id="GO:0005886">
    <property type="term" value="C:plasma membrane"/>
    <property type="evidence" value="ECO:0007669"/>
    <property type="project" value="TreeGrafter"/>
</dbReference>
<dbReference type="PANTHER" id="PTHR10578:SF107">
    <property type="entry name" value="2-HYDROXYACID OXIDASE 1"/>
    <property type="match status" value="1"/>
</dbReference>
<dbReference type="InterPro" id="IPR008259">
    <property type="entry name" value="FMN_hydac_DH_AS"/>
</dbReference>
<dbReference type="InterPro" id="IPR013785">
    <property type="entry name" value="Aldolase_TIM"/>
</dbReference>
<evidence type="ECO:0000313" key="9">
    <source>
        <dbReference type="EMBL" id="TDN50767.1"/>
    </source>
</evidence>
<evidence type="ECO:0000259" key="8">
    <source>
        <dbReference type="PROSITE" id="PS51349"/>
    </source>
</evidence>
<dbReference type="FunFam" id="3.20.20.70:FF:000029">
    <property type="entry name" value="L-lactate dehydrogenase"/>
    <property type="match status" value="1"/>
</dbReference>
<dbReference type="InterPro" id="IPR037396">
    <property type="entry name" value="FMN_HAD"/>
</dbReference>
<evidence type="ECO:0000256" key="5">
    <source>
        <dbReference type="ARBA" id="ARBA00024042"/>
    </source>
</evidence>
<keyword evidence="3 7" id="KW-0288">FMN</keyword>
<dbReference type="GO" id="GO:0009060">
    <property type="term" value="P:aerobic respiration"/>
    <property type="evidence" value="ECO:0007669"/>
    <property type="project" value="TreeGrafter"/>
</dbReference>
<dbReference type="AlphaFoldDB" id="A0A4R6DZF6"/>
<comment type="caution">
    <text evidence="9">The sequence shown here is derived from an EMBL/GenBank/DDBJ whole genome shotgun (WGS) entry which is preliminary data.</text>
</comment>
<evidence type="ECO:0000256" key="1">
    <source>
        <dbReference type="ARBA" id="ARBA00001917"/>
    </source>
</evidence>
<feature type="domain" description="FMN hydroxy acid dehydrogenase" evidence="8">
    <location>
        <begin position="1"/>
        <end position="377"/>
    </location>
</feature>
<dbReference type="PANTHER" id="PTHR10578">
    <property type="entry name" value="S -2-HYDROXY-ACID OXIDASE-RELATED"/>
    <property type="match status" value="1"/>
</dbReference>
<reference evidence="9 10" key="1">
    <citation type="submission" date="2019-03" db="EMBL/GenBank/DDBJ databases">
        <title>Genomic Encyclopedia of Type Strains, Phase IV (KMG-IV): sequencing the most valuable type-strain genomes for metagenomic binning, comparative biology and taxonomic classification.</title>
        <authorList>
            <person name="Goeker M."/>
        </authorList>
    </citation>
    <scope>NUCLEOTIDE SEQUENCE [LARGE SCALE GENOMIC DNA]</scope>
    <source>
        <strain evidence="9 10">DSM 12121</strain>
    </source>
</reference>
<dbReference type="PROSITE" id="PS00557">
    <property type="entry name" value="FMN_HYDROXY_ACID_DH_1"/>
    <property type="match status" value="1"/>
</dbReference>
<dbReference type="PIRSF" id="PIRSF000138">
    <property type="entry name" value="Al-hdrx_acd_dh"/>
    <property type="match status" value="1"/>
</dbReference>
<dbReference type="Pfam" id="PF01070">
    <property type="entry name" value="FMN_dh"/>
    <property type="match status" value="1"/>
</dbReference>
<feature type="binding site" evidence="7">
    <location>
        <position position="153"/>
    </location>
    <ligand>
        <name>FMN</name>
        <dbReference type="ChEBI" id="CHEBI:58210"/>
    </ligand>
</feature>
<feature type="binding site" evidence="7">
    <location>
        <position position="105"/>
    </location>
    <ligand>
        <name>FMN</name>
        <dbReference type="ChEBI" id="CHEBI:58210"/>
    </ligand>
</feature>
<evidence type="ECO:0000313" key="10">
    <source>
        <dbReference type="Proteomes" id="UP000295129"/>
    </source>
</evidence>
<dbReference type="RefSeq" id="WP_133591116.1">
    <property type="nucleotide sequence ID" value="NZ_SNVV01000008.1"/>
</dbReference>
<feature type="binding site" evidence="7">
    <location>
        <position position="272"/>
    </location>
    <ligand>
        <name>glyoxylate</name>
        <dbReference type="ChEBI" id="CHEBI:36655"/>
    </ligand>
</feature>
<evidence type="ECO:0000256" key="3">
    <source>
        <dbReference type="ARBA" id="ARBA00022643"/>
    </source>
</evidence>
<name>A0A4R6DZF6_9RHOO</name>
<comment type="similarity">
    <text evidence="5">Belongs to the FMN-dependent alpha-hydroxy acid dehydrogenase family.</text>
</comment>
<feature type="binding site" evidence="7">
    <location>
        <position position="248"/>
    </location>
    <ligand>
        <name>FMN</name>
        <dbReference type="ChEBI" id="CHEBI:58210"/>
    </ligand>
</feature>
<evidence type="ECO:0000256" key="7">
    <source>
        <dbReference type="PIRSR" id="PIRSR000138-2"/>
    </source>
</evidence>
<proteinExistence type="inferred from homology"/>
<dbReference type="GO" id="GO:0010181">
    <property type="term" value="F:FMN binding"/>
    <property type="evidence" value="ECO:0007669"/>
    <property type="project" value="InterPro"/>
</dbReference>
<dbReference type="Proteomes" id="UP000295129">
    <property type="component" value="Unassembled WGS sequence"/>
</dbReference>
<gene>
    <name evidence="9" type="ORF">C7389_10810</name>
</gene>
<protein>
    <submittedName>
        <fullName evidence="9">(S)-mandelate dehydrogenase</fullName>
    </submittedName>
</protein>
<feature type="binding site" evidence="7">
    <location>
        <position position="127"/>
    </location>
    <ligand>
        <name>glyoxylate</name>
        <dbReference type="ChEBI" id="CHEBI:36655"/>
    </ligand>
</feature>
<sequence>MKLNVEDYRRAARRVLPRFVFDYIDGAAERGDCLNRNRADLDRLALMPRVLRDTSAVDCGIEVFGQRWRQPFGIAPMGFNGLGRAGGDGMLARAAAAAGVPFVLSTASNERLERVATPGGIHWLQLYVMRDRAIASQLLRRARAAGYQALVLTVDVPLSGYRERDVRNGFRLPFRPPLATLADIALHPRWLLRFLRAGMPGFVNLAEEEGADTLQLQAALLSRELDRALDWDGLAWLRRQWDGPLLLKGVLHPADAREALRRGVDGLIVSNHGGRQLDVALSAIAALPGVADAVEGRIPVFVDSGFRSGADIAKALALGARAVFLGRPLLYGLAVDGEAGAGAVLQLIATELERALVLCGASRVAALERGMVHGLAERWPVGAAGQGTREQAAEDVVIHRKNQGALQT</sequence>
<accession>A0A4R6DZF6</accession>
<feature type="binding site" evidence="7">
    <location>
        <position position="125"/>
    </location>
    <ligand>
        <name>FMN</name>
        <dbReference type="ChEBI" id="CHEBI:58210"/>
    </ligand>
</feature>
<dbReference type="EMBL" id="SNVV01000008">
    <property type="protein sequence ID" value="TDN50767.1"/>
    <property type="molecule type" value="Genomic_DNA"/>
</dbReference>
<feature type="binding site" evidence="7">
    <location>
        <position position="275"/>
    </location>
    <ligand>
        <name>glyoxylate</name>
        <dbReference type="ChEBI" id="CHEBI:36655"/>
    </ligand>
</feature>
<keyword evidence="10" id="KW-1185">Reference proteome</keyword>
<keyword evidence="2 7" id="KW-0285">Flavoprotein</keyword>
<dbReference type="GO" id="GO:0004459">
    <property type="term" value="F:L-lactate dehydrogenase (NAD+) activity"/>
    <property type="evidence" value="ECO:0007669"/>
    <property type="project" value="TreeGrafter"/>
</dbReference>
<dbReference type="Gene3D" id="3.20.20.70">
    <property type="entry name" value="Aldolase class I"/>
    <property type="match status" value="1"/>
</dbReference>
<feature type="binding site" evidence="7">
    <location>
        <begin position="303"/>
        <end position="307"/>
    </location>
    <ligand>
        <name>FMN</name>
        <dbReference type="ChEBI" id="CHEBI:58210"/>
    </ligand>
</feature>
<evidence type="ECO:0000256" key="6">
    <source>
        <dbReference type="PIRSR" id="PIRSR000138-1"/>
    </source>
</evidence>
<feature type="binding site" evidence="7">
    <location>
        <position position="162"/>
    </location>
    <ligand>
        <name>glyoxylate</name>
        <dbReference type="ChEBI" id="CHEBI:36655"/>
    </ligand>
</feature>
<dbReference type="OrthoDB" id="9770452at2"/>
<evidence type="ECO:0000256" key="4">
    <source>
        <dbReference type="ARBA" id="ARBA00023002"/>
    </source>
</evidence>
<feature type="binding site" evidence="7">
    <location>
        <begin position="76"/>
        <end position="78"/>
    </location>
    <ligand>
        <name>FMN</name>
        <dbReference type="ChEBI" id="CHEBI:58210"/>
    </ligand>
</feature>
<comment type="cofactor">
    <cofactor evidence="1">
        <name>FMN</name>
        <dbReference type="ChEBI" id="CHEBI:58210"/>
    </cofactor>
</comment>